<dbReference type="RefSeq" id="WP_091686820.1">
    <property type="nucleotide sequence ID" value="NZ_BAABFM010000020.1"/>
</dbReference>
<sequence length="469" mass="52075">MKLVKKVLSLGLLCILAVSLVGCGDKKKTVDTEKEQVSEKGDGADSNSSTLKTIDQIKLGEDYKDIKATIKFLTNRTDLVDTIFADYIKKFQKIYPGINIEYEAATDYFEDITIRLTTDNWGDICMIPTTIDKNELPNLFVSFGDKPSLDKEYIMLNNFSYQDKVYGIPSTGTAQGIVYNKKVFEKAGITEMPRTPDDFLAVLQKIKDNTDAIPMYSNFAANWTMTAWDAYIGGSATGDPDFMNNGLVHGKNPFSKRDDMTGPYAVYYVLYEATARGLIEDDPTTTDWEGCKGMINNGEIGTMVLGSWAVTQMQEAGENGDDIGYMPFPITINGKQYATAGPDYNYGININSSEENKIASMLYIKWLTEESNFAYDQGGIPIKVGAEYPDVLSAFDGVDLVIDNPAAPGEETFFNDINNESEIGLNVDNYHVSQVLEHALTGDMTLDEIVADWNAKWSKAQEKFGIKVR</sequence>
<evidence type="ECO:0000313" key="8">
    <source>
        <dbReference type="Proteomes" id="UP000198806"/>
    </source>
</evidence>
<evidence type="ECO:0000313" key="7">
    <source>
        <dbReference type="EMBL" id="SFO28999.1"/>
    </source>
</evidence>
<keyword evidence="8" id="KW-1185">Reference proteome</keyword>
<dbReference type="InterPro" id="IPR050490">
    <property type="entry name" value="Bact_solute-bd_prot1"/>
</dbReference>
<dbReference type="Pfam" id="PF01547">
    <property type="entry name" value="SBP_bac_1"/>
    <property type="match status" value="1"/>
</dbReference>
<dbReference type="SUPFAM" id="SSF53850">
    <property type="entry name" value="Periplasmic binding protein-like II"/>
    <property type="match status" value="1"/>
</dbReference>
<dbReference type="Gene3D" id="3.40.190.10">
    <property type="entry name" value="Periplasmic binding protein-like II"/>
    <property type="match status" value="2"/>
</dbReference>
<evidence type="ECO:0000256" key="1">
    <source>
        <dbReference type="ARBA" id="ARBA00022475"/>
    </source>
</evidence>
<protein>
    <submittedName>
        <fullName evidence="7">ABC-type glycerol-3-phosphate transport system, substrate-binding protein</fullName>
    </submittedName>
</protein>
<gene>
    <name evidence="7" type="ORF">SAMN04489757_11684</name>
</gene>
<feature type="chain" id="PRO_5039112233" evidence="6">
    <location>
        <begin position="24"/>
        <end position="469"/>
    </location>
</feature>
<accession>A0A1I5FZD6</accession>
<keyword evidence="1" id="KW-1003">Cell membrane</keyword>
<dbReference type="Proteomes" id="UP000198806">
    <property type="component" value="Unassembled WGS sequence"/>
</dbReference>
<reference evidence="7 8" key="1">
    <citation type="submission" date="2016-10" db="EMBL/GenBank/DDBJ databases">
        <authorList>
            <person name="de Groot N.N."/>
        </authorList>
    </citation>
    <scope>NUCLEOTIDE SEQUENCE [LARGE SCALE GENOMIC DNA]</scope>
    <source>
        <strain evidence="7 8">DSM 1283</strain>
    </source>
</reference>
<keyword evidence="5" id="KW-0449">Lipoprotein</keyword>
<proteinExistence type="predicted"/>
<keyword evidence="2 6" id="KW-0732">Signal</keyword>
<organism evidence="7 8">
    <name type="scientific">Anaerocolumna aminovalerica</name>
    <dbReference type="NCBI Taxonomy" id="1527"/>
    <lineage>
        <taxon>Bacteria</taxon>
        <taxon>Bacillati</taxon>
        <taxon>Bacillota</taxon>
        <taxon>Clostridia</taxon>
        <taxon>Lachnospirales</taxon>
        <taxon>Lachnospiraceae</taxon>
        <taxon>Anaerocolumna</taxon>
    </lineage>
</organism>
<dbReference type="OrthoDB" id="2060074at2"/>
<dbReference type="PROSITE" id="PS51257">
    <property type="entry name" value="PROKAR_LIPOPROTEIN"/>
    <property type="match status" value="1"/>
</dbReference>
<evidence type="ECO:0000256" key="5">
    <source>
        <dbReference type="ARBA" id="ARBA00023288"/>
    </source>
</evidence>
<keyword evidence="4" id="KW-0564">Palmitate</keyword>
<dbReference type="AlphaFoldDB" id="A0A1I5FZD6"/>
<dbReference type="STRING" id="1527.SAMN04489757_11684"/>
<dbReference type="PANTHER" id="PTHR43649">
    <property type="entry name" value="ARABINOSE-BINDING PROTEIN-RELATED"/>
    <property type="match status" value="1"/>
</dbReference>
<name>A0A1I5FZD6_9FIRM</name>
<feature type="signal peptide" evidence="6">
    <location>
        <begin position="1"/>
        <end position="23"/>
    </location>
</feature>
<evidence type="ECO:0000256" key="3">
    <source>
        <dbReference type="ARBA" id="ARBA00023136"/>
    </source>
</evidence>
<dbReference type="EMBL" id="FOWD01000016">
    <property type="protein sequence ID" value="SFO28999.1"/>
    <property type="molecule type" value="Genomic_DNA"/>
</dbReference>
<dbReference type="InterPro" id="IPR006059">
    <property type="entry name" value="SBP"/>
</dbReference>
<evidence type="ECO:0000256" key="4">
    <source>
        <dbReference type="ARBA" id="ARBA00023139"/>
    </source>
</evidence>
<evidence type="ECO:0000256" key="2">
    <source>
        <dbReference type="ARBA" id="ARBA00022729"/>
    </source>
</evidence>
<evidence type="ECO:0000256" key="6">
    <source>
        <dbReference type="SAM" id="SignalP"/>
    </source>
</evidence>
<keyword evidence="3" id="KW-0472">Membrane</keyword>
<dbReference type="PANTHER" id="PTHR43649:SF33">
    <property type="entry name" value="POLYGALACTURONAN_RHAMNOGALACTURONAN-BINDING PROTEIN YTCQ"/>
    <property type="match status" value="1"/>
</dbReference>